<dbReference type="EMBL" id="JARK01001389">
    <property type="protein sequence ID" value="EYC10855.1"/>
    <property type="molecule type" value="Genomic_DNA"/>
</dbReference>
<reference evidence="2" key="1">
    <citation type="journal article" date="2015" name="Nat. Genet.">
        <title>The genome and transcriptome of the zoonotic hookworm Ancylostoma ceylanicum identify infection-specific gene families.</title>
        <authorList>
            <person name="Schwarz E.M."/>
            <person name="Hu Y."/>
            <person name="Antoshechkin I."/>
            <person name="Miller M.M."/>
            <person name="Sternberg P.W."/>
            <person name="Aroian R.V."/>
        </authorList>
    </citation>
    <scope>NUCLEOTIDE SEQUENCE</scope>
    <source>
        <strain evidence="2">HY135</strain>
    </source>
</reference>
<evidence type="ECO:0000313" key="2">
    <source>
        <dbReference type="Proteomes" id="UP000024635"/>
    </source>
</evidence>
<accession>A0A016U6P6</accession>
<evidence type="ECO:0000313" key="1">
    <source>
        <dbReference type="EMBL" id="EYC10855.1"/>
    </source>
</evidence>
<name>A0A016U6P6_9BILA</name>
<dbReference type="AlphaFoldDB" id="A0A016U6P6"/>
<organism evidence="1 2">
    <name type="scientific">Ancylostoma ceylanicum</name>
    <dbReference type="NCBI Taxonomy" id="53326"/>
    <lineage>
        <taxon>Eukaryota</taxon>
        <taxon>Metazoa</taxon>
        <taxon>Ecdysozoa</taxon>
        <taxon>Nematoda</taxon>
        <taxon>Chromadorea</taxon>
        <taxon>Rhabditida</taxon>
        <taxon>Rhabditina</taxon>
        <taxon>Rhabditomorpha</taxon>
        <taxon>Strongyloidea</taxon>
        <taxon>Ancylostomatidae</taxon>
        <taxon>Ancylostomatinae</taxon>
        <taxon>Ancylostoma</taxon>
    </lineage>
</organism>
<sequence>MIVPARCNYDGQTNTADTQIFAIFCLIFKENNQQRTNRSRTNRSRMTFSQQTNSCRKDVFEAITHSNIKQSPS</sequence>
<proteinExistence type="predicted"/>
<comment type="caution">
    <text evidence="1">The sequence shown here is derived from an EMBL/GenBank/DDBJ whole genome shotgun (WGS) entry which is preliminary data.</text>
</comment>
<protein>
    <submittedName>
        <fullName evidence="1">Uncharacterized protein</fullName>
    </submittedName>
</protein>
<gene>
    <name evidence="1" type="primary">Acey_s0053.g2330</name>
    <name evidence="1" type="ORF">Y032_0053g2330</name>
</gene>
<dbReference type="Proteomes" id="UP000024635">
    <property type="component" value="Unassembled WGS sequence"/>
</dbReference>
<keyword evidence="2" id="KW-1185">Reference proteome</keyword>